<dbReference type="AlphaFoldDB" id="A0A0F9W3X6"/>
<evidence type="ECO:0000256" key="3">
    <source>
        <dbReference type="ARBA" id="ARBA00023211"/>
    </source>
</evidence>
<dbReference type="Pfam" id="PF07385">
    <property type="entry name" value="Lyx_isomer"/>
    <property type="match status" value="1"/>
</dbReference>
<gene>
    <name evidence="9" type="ORF">LCGC14_0407250</name>
</gene>
<dbReference type="InterPro" id="IPR014710">
    <property type="entry name" value="RmlC-like_jellyroll"/>
</dbReference>
<organism evidence="9">
    <name type="scientific">marine sediment metagenome</name>
    <dbReference type="NCBI Taxonomy" id="412755"/>
    <lineage>
        <taxon>unclassified sequences</taxon>
        <taxon>metagenomes</taxon>
        <taxon>ecological metagenomes</taxon>
    </lineage>
</organism>
<keyword evidence="4" id="KW-0413">Isomerase</keyword>
<comment type="similarity">
    <text evidence="7">Belongs to the D-lyxose ketol-isomerase family.</text>
</comment>
<comment type="cofactor">
    <cofactor evidence="1">
        <name>Mn(2+)</name>
        <dbReference type="ChEBI" id="CHEBI:29035"/>
    </cofactor>
</comment>
<proteinExistence type="inferred from homology"/>
<evidence type="ECO:0000256" key="4">
    <source>
        <dbReference type="ARBA" id="ARBA00023235"/>
    </source>
</evidence>
<sequence>MTMISKDRDVAFHRKGWGYEKLMANSELYCGKLLVVETGLRCSIHFHKLKDETFYIQDGCIIMRVWEDDSHGWPTGPMVFLEEFPNIEHGSEFLMEKGDRLVIPPNTPHQFIGVDAQSTIIEISTQHFEDDSYRIQKGD</sequence>
<dbReference type="InterPro" id="IPR010864">
    <property type="entry name" value="D-lyxose_isomer"/>
</dbReference>
<name>A0A0F9W3X6_9ZZZZ</name>
<evidence type="ECO:0000313" key="9">
    <source>
        <dbReference type="EMBL" id="KKN72758.1"/>
    </source>
</evidence>
<evidence type="ECO:0000256" key="1">
    <source>
        <dbReference type="ARBA" id="ARBA00001936"/>
    </source>
</evidence>
<keyword evidence="2" id="KW-0479">Metal-binding</keyword>
<dbReference type="EC" id="5.3.1.15" evidence="8"/>
<keyword evidence="5" id="KW-0119">Carbohydrate metabolism</keyword>
<keyword evidence="3" id="KW-0464">Manganese</keyword>
<dbReference type="SUPFAM" id="SSF51182">
    <property type="entry name" value="RmlC-like cupins"/>
    <property type="match status" value="1"/>
</dbReference>
<comment type="catalytic activity">
    <reaction evidence="6">
        <text>D-lyxose = D-xylulose</text>
        <dbReference type="Rhea" id="RHEA:14201"/>
        <dbReference type="ChEBI" id="CHEBI:16789"/>
        <dbReference type="ChEBI" id="CHEBI:17140"/>
        <dbReference type="EC" id="5.3.1.15"/>
    </reaction>
</comment>
<evidence type="ECO:0000256" key="7">
    <source>
        <dbReference type="ARBA" id="ARBA00044951"/>
    </source>
</evidence>
<dbReference type="GO" id="GO:0046872">
    <property type="term" value="F:metal ion binding"/>
    <property type="evidence" value="ECO:0007669"/>
    <property type="project" value="UniProtKB-KW"/>
</dbReference>
<comment type="caution">
    <text evidence="9">The sequence shown here is derived from an EMBL/GenBank/DDBJ whole genome shotgun (WGS) entry which is preliminary data.</text>
</comment>
<dbReference type="Gene3D" id="2.60.120.10">
    <property type="entry name" value="Jelly Rolls"/>
    <property type="match status" value="1"/>
</dbReference>
<reference evidence="9" key="1">
    <citation type="journal article" date="2015" name="Nature">
        <title>Complex archaea that bridge the gap between prokaryotes and eukaryotes.</title>
        <authorList>
            <person name="Spang A."/>
            <person name="Saw J.H."/>
            <person name="Jorgensen S.L."/>
            <person name="Zaremba-Niedzwiedzka K."/>
            <person name="Martijn J."/>
            <person name="Lind A.E."/>
            <person name="van Eijk R."/>
            <person name="Schleper C."/>
            <person name="Guy L."/>
            <person name="Ettema T.J."/>
        </authorList>
    </citation>
    <scope>NUCLEOTIDE SEQUENCE</scope>
</reference>
<accession>A0A0F9W3X6</accession>
<dbReference type="EMBL" id="LAZR01000355">
    <property type="protein sequence ID" value="KKN72758.1"/>
    <property type="molecule type" value="Genomic_DNA"/>
</dbReference>
<evidence type="ECO:0000256" key="8">
    <source>
        <dbReference type="ARBA" id="ARBA00044972"/>
    </source>
</evidence>
<evidence type="ECO:0000256" key="6">
    <source>
        <dbReference type="ARBA" id="ARBA00044907"/>
    </source>
</evidence>
<dbReference type="InterPro" id="IPR011051">
    <property type="entry name" value="RmlC_Cupin_sf"/>
</dbReference>
<evidence type="ECO:0000256" key="2">
    <source>
        <dbReference type="ARBA" id="ARBA00022723"/>
    </source>
</evidence>
<dbReference type="GO" id="GO:0016853">
    <property type="term" value="F:isomerase activity"/>
    <property type="evidence" value="ECO:0007669"/>
    <property type="project" value="UniProtKB-KW"/>
</dbReference>
<protein>
    <recommendedName>
        <fullName evidence="8">D-lyxose ketol-isomerase</fullName>
        <ecNumber evidence="8">5.3.1.15</ecNumber>
    </recommendedName>
</protein>
<evidence type="ECO:0000256" key="5">
    <source>
        <dbReference type="ARBA" id="ARBA00023277"/>
    </source>
</evidence>